<dbReference type="SUPFAM" id="SSF54373">
    <property type="entry name" value="FAD-linked reductases, C-terminal domain"/>
    <property type="match status" value="1"/>
</dbReference>
<name>A0A4S8LUW9_DENBC</name>
<keyword evidence="3 10" id="KW-0285">Flavoprotein</keyword>
<evidence type="ECO:0000259" key="12">
    <source>
        <dbReference type="PROSITE" id="PS00624"/>
    </source>
</evidence>
<evidence type="ECO:0000256" key="2">
    <source>
        <dbReference type="ARBA" id="ARBA00010790"/>
    </source>
</evidence>
<dbReference type="InterPro" id="IPR036188">
    <property type="entry name" value="FAD/NAD-bd_sf"/>
</dbReference>
<gene>
    <name evidence="13" type="ORF">K435DRAFT_725900</name>
</gene>
<keyword evidence="6" id="KW-0560">Oxidoreductase</keyword>
<dbReference type="Pfam" id="PF05199">
    <property type="entry name" value="GMC_oxred_C"/>
    <property type="match status" value="1"/>
</dbReference>
<dbReference type="PROSITE" id="PS00624">
    <property type="entry name" value="GMC_OXRED_2"/>
    <property type="match status" value="1"/>
</dbReference>
<organism evidence="13 14">
    <name type="scientific">Dendrothele bispora (strain CBS 962.96)</name>
    <dbReference type="NCBI Taxonomy" id="1314807"/>
    <lineage>
        <taxon>Eukaryota</taxon>
        <taxon>Fungi</taxon>
        <taxon>Dikarya</taxon>
        <taxon>Basidiomycota</taxon>
        <taxon>Agaricomycotina</taxon>
        <taxon>Agaricomycetes</taxon>
        <taxon>Agaricomycetidae</taxon>
        <taxon>Agaricales</taxon>
        <taxon>Agaricales incertae sedis</taxon>
        <taxon>Dendrothele</taxon>
    </lineage>
</organism>
<dbReference type="PIRSF" id="PIRSF000137">
    <property type="entry name" value="Alcohol_oxidase"/>
    <property type="match status" value="1"/>
</dbReference>
<feature type="active site" description="Proton donor" evidence="8">
    <location>
        <position position="545"/>
    </location>
</feature>
<dbReference type="PANTHER" id="PTHR11552:SF201">
    <property type="entry name" value="GLUCOSE-METHANOL-CHOLINE OXIDOREDUCTASE N-TERMINAL DOMAIN-CONTAINING PROTEIN"/>
    <property type="match status" value="1"/>
</dbReference>
<dbReference type="GO" id="GO:0050660">
    <property type="term" value="F:flavin adenine dinucleotide binding"/>
    <property type="evidence" value="ECO:0007669"/>
    <property type="project" value="InterPro"/>
</dbReference>
<accession>A0A4S8LUW9</accession>
<evidence type="ECO:0000256" key="9">
    <source>
        <dbReference type="PIRSR" id="PIRSR000137-2"/>
    </source>
</evidence>
<evidence type="ECO:0000256" key="3">
    <source>
        <dbReference type="ARBA" id="ARBA00022630"/>
    </source>
</evidence>
<evidence type="ECO:0000256" key="4">
    <source>
        <dbReference type="ARBA" id="ARBA00022729"/>
    </source>
</evidence>
<dbReference type="OrthoDB" id="269227at2759"/>
<dbReference type="PROSITE" id="PS00623">
    <property type="entry name" value="GMC_OXRED_1"/>
    <property type="match status" value="1"/>
</dbReference>
<dbReference type="InterPro" id="IPR007867">
    <property type="entry name" value="GMC_OxRtase_C"/>
</dbReference>
<dbReference type="Gene3D" id="3.50.50.60">
    <property type="entry name" value="FAD/NAD(P)-binding domain"/>
    <property type="match status" value="1"/>
</dbReference>
<feature type="binding site" evidence="9">
    <location>
        <position position="243"/>
    </location>
    <ligand>
        <name>FAD</name>
        <dbReference type="ChEBI" id="CHEBI:57692"/>
    </ligand>
</feature>
<evidence type="ECO:0000256" key="7">
    <source>
        <dbReference type="ARBA" id="ARBA00023180"/>
    </source>
</evidence>
<sequence length="609" mass="67519">MPSNVSLDEVLSRSFDYIVIGGGTAGLTLASRLSEKPDCSILVLEAGNPNIDDPLITRPGQFGAHFMKPEYDWAFKTVPQKHARDTSYLWPRGKGLGGSSAINFSVWSVPPKYDIDIWERLGNPGWNWEMYEKYATGSVTYTPTPSSEPALNVWDVKNKSLGTGPLKIAHPRVIPEVELKMQETLVKMGVPRSPAPYHGDVNGVYTALNTLDSTKDSRSYSLTAFFTPNSLRPNLFVLPQAHVHRILTSSSSSSSGQELIATGVEFSHGTDKTPRVVKVVKEVVVSAGALKSPQILELSGIGRPDVLKKIDVPVKIALDGVGENMQEHQYLGVSWETKPNAPDDTYDLLRDPEHNARHLELYKKGQGVYNMGIITFAYVPPSIVAGRDLARSMYESQKKKFEAEKNGYKNPGLREQYEIMLERLEGEQTGGCEIIGFNGFLSAPNPPEPGKKYFSIFPAMNHYFSRGTVHATTKDPLADPEIDPHYFEEDIDLQTYVECFKFVRRMGQEAPLKDYLAKEANPGPEVQTDEQIREWLCKTVNTTYHTAGTLSMLPKEKNGVVDPKLKVYGTKNIRVADMSIVPLHFTAHSQGTAYVIGGRAADIILESNP</sequence>
<evidence type="ECO:0000256" key="5">
    <source>
        <dbReference type="ARBA" id="ARBA00022827"/>
    </source>
</evidence>
<dbReference type="GO" id="GO:0016614">
    <property type="term" value="F:oxidoreductase activity, acting on CH-OH group of donors"/>
    <property type="evidence" value="ECO:0007669"/>
    <property type="project" value="InterPro"/>
</dbReference>
<evidence type="ECO:0000256" key="6">
    <source>
        <dbReference type="ARBA" id="ARBA00023002"/>
    </source>
</evidence>
<evidence type="ECO:0000313" key="14">
    <source>
        <dbReference type="Proteomes" id="UP000297245"/>
    </source>
</evidence>
<evidence type="ECO:0000256" key="1">
    <source>
        <dbReference type="ARBA" id="ARBA00001974"/>
    </source>
</evidence>
<dbReference type="AlphaFoldDB" id="A0A4S8LUW9"/>
<protein>
    <submittedName>
        <fullName evidence="13">Alcohol oxidase</fullName>
    </submittedName>
</protein>
<dbReference type="Pfam" id="PF00732">
    <property type="entry name" value="GMC_oxred_N"/>
    <property type="match status" value="1"/>
</dbReference>
<dbReference type="EMBL" id="ML179266">
    <property type="protein sequence ID" value="THU92828.1"/>
    <property type="molecule type" value="Genomic_DNA"/>
</dbReference>
<feature type="domain" description="Glucose-methanol-choline oxidoreductase N-terminal" evidence="12">
    <location>
        <begin position="288"/>
        <end position="302"/>
    </location>
</feature>
<dbReference type="SUPFAM" id="SSF51905">
    <property type="entry name" value="FAD/NAD(P)-binding domain"/>
    <property type="match status" value="1"/>
</dbReference>
<dbReference type="InterPro" id="IPR012132">
    <property type="entry name" value="GMC_OxRdtase"/>
</dbReference>
<keyword evidence="7" id="KW-0325">Glycoprotein</keyword>
<evidence type="ECO:0000256" key="8">
    <source>
        <dbReference type="PIRSR" id="PIRSR000137-1"/>
    </source>
</evidence>
<keyword evidence="5 9" id="KW-0274">FAD</keyword>
<proteinExistence type="inferred from homology"/>
<evidence type="ECO:0000313" key="13">
    <source>
        <dbReference type="EMBL" id="THU92828.1"/>
    </source>
</evidence>
<feature type="active site" description="Proton acceptor" evidence="8">
    <location>
        <position position="588"/>
    </location>
</feature>
<comment type="similarity">
    <text evidence="2 10">Belongs to the GMC oxidoreductase family.</text>
</comment>
<dbReference type="Gene3D" id="3.30.560.10">
    <property type="entry name" value="Glucose Oxidase, domain 3"/>
    <property type="match status" value="1"/>
</dbReference>
<keyword evidence="4" id="KW-0732">Signal</keyword>
<reference evidence="13 14" key="1">
    <citation type="journal article" date="2019" name="Nat. Ecol. Evol.">
        <title>Megaphylogeny resolves global patterns of mushroom evolution.</title>
        <authorList>
            <person name="Varga T."/>
            <person name="Krizsan K."/>
            <person name="Foldi C."/>
            <person name="Dima B."/>
            <person name="Sanchez-Garcia M."/>
            <person name="Sanchez-Ramirez S."/>
            <person name="Szollosi G.J."/>
            <person name="Szarkandi J.G."/>
            <person name="Papp V."/>
            <person name="Albert L."/>
            <person name="Andreopoulos W."/>
            <person name="Angelini C."/>
            <person name="Antonin V."/>
            <person name="Barry K.W."/>
            <person name="Bougher N.L."/>
            <person name="Buchanan P."/>
            <person name="Buyck B."/>
            <person name="Bense V."/>
            <person name="Catcheside P."/>
            <person name="Chovatia M."/>
            <person name="Cooper J."/>
            <person name="Damon W."/>
            <person name="Desjardin D."/>
            <person name="Finy P."/>
            <person name="Geml J."/>
            <person name="Haridas S."/>
            <person name="Hughes K."/>
            <person name="Justo A."/>
            <person name="Karasinski D."/>
            <person name="Kautmanova I."/>
            <person name="Kiss B."/>
            <person name="Kocsube S."/>
            <person name="Kotiranta H."/>
            <person name="LaButti K.M."/>
            <person name="Lechner B.E."/>
            <person name="Liimatainen K."/>
            <person name="Lipzen A."/>
            <person name="Lukacs Z."/>
            <person name="Mihaltcheva S."/>
            <person name="Morgado L.N."/>
            <person name="Niskanen T."/>
            <person name="Noordeloos M.E."/>
            <person name="Ohm R.A."/>
            <person name="Ortiz-Santana B."/>
            <person name="Ovrebo C."/>
            <person name="Racz N."/>
            <person name="Riley R."/>
            <person name="Savchenko A."/>
            <person name="Shiryaev A."/>
            <person name="Soop K."/>
            <person name="Spirin V."/>
            <person name="Szebenyi C."/>
            <person name="Tomsovsky M."/>
            <person name="Tulloss R.E."/>
            <person name="Uehling J."/>
            <person name="Grigoriev I.V."/>
            <person name="Vagvolgyi C."/>
            <person name="Papp T."/>
            <person name="Martin F.M."/>
            <person name="Miettinen O."/>
            <person name="Hibbett D.S."/>
            <person name="Nagy L.G."/>
        </authorList>
    </citation>
    <scope>NUCLEOTIDE SEQUENCE [LARGE SCALE GENOMIC DNA]</scope>
    <source>
        <strain evidence="13 14">CBS 962.96</strain>
    </source>
</reference>
<feature type="domain" description="Glucose-methanol-choline oxidoreductase N-terminal" evidence="11">
    <location>
        <begin position="93"/>
        <end position="116"/>
    </location>
</feature>
<evidence type="ECO:0000259" key="11">
    <source>
        <dbReference type="PROSITE" id="PS00623"/>
    </source>
</evidence>
<dbReference type="Proteomes" id="UP000297245">
    <property type="component" value="Unassembled WGS sequence"/>
</dbReference>
<evidence type="ECO:0000256" key="10">
    <source>
        <dbReference type="RuleBase" id="RU003968"/>
    </source>
</evidence>
<keyword evidence="14" id="KW-1185">Reference proteome</keyword>
<feature type="binding site" evidence="9">
    <location>
        <begin position="103"/>
        <end position="106"/>
    </location>
    <ligand>
        <name>FAD</name>
        <dbReference type="ChEBI" id="CHEBI:57692"/>
    </ligand>
</feature>
<comment type="cofactor">
    <cofactor evidence="1 9">
        <name>FAD</name>
        <dbReference type="ChEBI" id="CHEBI:57692"/>
    </cofactor>
</comment>
<dbReference type="PANTHER" id="PTHR11552">
    <property type="entry name" value="GLUCOSE-METHANOL-CHOLINE GMC OXIDOREDUCTASE"/>
    <property type="match status" value="1"/>
</dbReference>
<dbReference type="InterPro" id="IPR000172">
    <property type="entry name" value="GMC_OxRdtase_N"/>
</dbReference>